<feature type="transmembrane region" description="Helical" evidence="7">
    <location>
        <begin position="43"/>
        <end position="69"/>
    </location>
</feature>
<dbReference type="Pfam" id="PF01757">
    <property type="entry name" value="Acyl_transf_3"/>
    <property type="match status" value="1"/>
</dbReference>
<keyword evidence="6 7" id="KW-0472">Membrane</keyword>
<feature type="transmembrane region" description="Helical" evidence="7">
    <location>
        <begin position="325"/>
        <end position="348"/>
    </location>
</feature>
<evidence type="ECO:0000256" key="2">
    <source>
        <dbReference type="ARBA" id="ARBA00007400"/>
    </source>
</evidence>
<dbReference type="InterPro" id="IPR002656">
    <property type="entry name" value="Acyl_transf_3_dom"/>
</dbReference>
<feature type="transmembrane region" description="Helical" evidence="7">
    <location>
        <begin position="81"/>
        <end position="100"/>
    </location>
</feature>
<comment type="similarity">
    <text evidence="2">Belongs to the acyltransferase 3 family.</text>
</comment>
<feature type="transmembrane region" description="Helical" evidence="7">
    <location>
        <begin position="199"/>
        <end position="216"/>
    </location>
</feature>
<comment type="caution">
    <text evidence="9">The sequence shown here is derived from an EMBL/GenBank/DDBJ whole genome shotgun (WGS) entry which is preliminary data.</text>
</comment>
<evidence type="ECO:0000256" key="1">
    <source>
        <dbReference type="ARBA" id="ARBA00004651"/>
    </source>
</evidence>
<keyword evidence="9" id="KW-0808">Transferase</keyword>
<gene>
    <name evidence="9" type="ORF">AB8S09_04855</name>
</gene>
<feature type="transmembrane region" description="Helical" evidence="7">
    <location>
        <begin position="228"/>
        <end position="249"/>
    </location>
</feature>
<evidence type="ECO:0000256" key="4">
    <source>
        <dbReference type="ARBA" id="ARBA00022692"/>
    </source>
</evidence>
<feature type="domain" description="Acyltransferase 3" evidence="8">
    <location>
        <begin position="6"/>
        <end position="340"/>
    </location>
</feature>
<reference evidence="9 10" key="1">
    <citation type="submission" date="2024-08" db="EMBL/GenBank/DDBJ databases">
        <title>Clostridium lapicellarii sp. nov., and Clostridium renhuaiense sp. nov., two species isolated from the mud in a fermentation cellar used for producing sauce-flavour Chinese liquors.</title>
        <authorList>
            <person name="Yang F."/>
            <person name="Wang H."/>
            <person name="Chen L.Q."/>
            <person name="Zhou N."/>
            <person name="Lu J.J."/>
            <person name="Pu X.X."/>
            <person name="Wan B."/>
            <person name="Wang L."/>
            <person name="Liu S.J."/>
        </authorList>
    </citation>
    <scope>NUCLEOTIDE SEQUENCE [LARGE SCALE GENOMIC DNA]</scope>
    <source>
        <strain evidence="9 10">MT-113</strain>
    </source>
</reference>
<evidence type="ECO:0000313" key="9">
    <source>
        <dbReference type="EMBL" id="MEY8762979.1"/>
    </source>
</evidence>
<dbReference type="Proteomes" id="UP001565220">
    <property type="component" value="Unassembled WGS sequence"/>
</dbReference>
<feature type="transmembrane region" description="Helical" evidence="7">
    <location>
        <begin position="264"/>
        <end position="282"/>
    </location>
</feature>
<dbReference type="EMBL" id="JBGFFE010000004">
    <property type="protein sequence ID" value="MEY8762979.1"/>
    <property type="molecule type" value="Genomic_DNA"/>
</dbReference>
<evidence type="ECO:0000256" key="3">
    <source>
        <dbReference type="ARBA" id="ARBA00022475"/>
    </source>
</evidence>
<keyword evidence="3" id="KW-1003">Cell membrane</keyword>
<feature type="transmembrane region" description="Helical" evidence="7">
    <location>
        <begin position="294"/>
        <end position="313"/>
    </location>
</feature>
<dbReference type="PANTHER" id="PTHR40074:SF2">
    <property type="entry name" value="O-ACETYLTRANSFERASE WECH"/>
    <property type="match status" value="1"/>
</dbReference>
<organism evidence="9 10">
    <name type="scientific">Clostridium lapidicellarium</name>
    <dbReference type="NCBI Taxonomy" id="3240931"/>
    <lineage>
        <taxon>Bacteria</taxon>
        <taxon>Bacillati</taxon>
        <taxon>Bacillota</taxon>
        <taxon>Clostridia</taxon>
        <taxon>Eubacteriales</taxon>
        <taxon>Clostridiaceae</taxon>
        <taxon>Clostridium</taxon>
    </lineage>
</organism>
<evidence type="ECO:0000256" key="7">
    <source>
        <dbReference type="SAM" id="Phobius"/>
    </source>
</evidence>
<accession>A0ABV4DUR7</accession>
<comment type="subcellular location">
    <subcellularLocation>
        <location evidence="1">Cell membrane</location>
        <topology evidence="1">Multi-pass membrane protein</topology>
    </subcellularLocation>
</comment>
<dbReference type="GO" id="GO:0016746">
    <property type="term" value="F:acyltransferase activity"/>
    <property type="evidence" value="ECO:0007669"/>
    <property type="project" value="UniProtKB-KW"/>
</dbReference>
<feature type="transmembrane region" description="Helical" evidence="7">
    <location>
        <begin position="157"/>
        <end position="179"/>
    </location>
</feature>
<sequence>MKKRLVELDVLRGIAFLMVVVQHTIGGYSYSKGISYGSMVLSRAIYIIAQPAVKIFLVLMGMTLIYTYIDKFHWKSFYIKKVKFLLIPYIIFSILDIYLLKDWGKLKNIFGQIVTGNAAYHLWYMGMAIRIYAYFPAIIFITRVVRKKSHAFKRNFLLLYSAAYIFVLENNDDICSFLGKLIFGNPTELQQKFINVSPAAWFLYFVIGVYAILGYRKFKNMALKYGKVIIALYMFVAGTVYCRSINLFGDNFFIYDKFNCEIDVANGILCMMSFYVLSLYIVKKKLLCGFFKFIARYSFPSYLFHIVVLQHFANSIHQTKYFYSPLILLILTVFVTSCIFYIVGFIPFSRYVTGVKENFSFHKKKINGPNNSFIDNYYCQKGNV</sequence>
<name>A0ABV4DUR7_9CLOT</name>
<keyword evidence="9" id="KW-0012">Acyltransferase</keyword>
<feature type="transmembrane region" description="Helical" evidence="7">
    <location>
        <begin position="120"/>
        <end position="145"/>
    </location>
</feature>
<feature type="transmembrane region" description="Helical" evidence="7">
    <location>
        <begin position="12"/>
        <end position="31"/>
    </location>
</feature>
<evidence type="ECO:0000256" key="5">
    <source>
        <dbReference type="ARBA" id="ARBA00022989"/>
    </source>
</evidence>
<evidence type="ECO:0000313" key="10">
    <source>
        <dbReference type="Proteomes" id="UP001565220"/>
    </source>
</evidence>
<protein>
    <submittedName>
        <fullName evidence="9">Acyltransferase</fullName>
    </submittedName>
</protein>
<keyword evidence="5 7" id="KW-1133">Transmembrane helix</keyword>
<proteinExistence type="inferred from homology"/>
<dbReference type="RefSeq" id="WP_369868587.1">
    <property type="nucleotide sequence ID" value="NZ_JBGFFE010000004.1"/>
</dbReference>
<evidence type="ECO:0000259" key="8">
    <source>
        <dbReference type="Pfam" id="PF01757"/>
    </source>
</evidence>
<evidence type="ECO:0000256" key="6">
    <source>
        <dbReference type="ARBA" id="ARBA00023136"/>
    </source>
</evidence>
<keyword evidence="4 7" id="KW-0812">Transmembrane</keyword>
<keyword evidence="10" id="KW-1185">Reference proteome</keyword>
<dbReference type="PANTHER" id="PTHR40074">
    <property type="entry name" value="O-ACETYLTRANSFERASE WECH"/>
    <property type="match status" value="1"/>
</dbReference>